<name>A0A4Y6RC92_9BURK</name>
<comment type="similarity">
    <text evidence="5">Belongs to the NtaA/SnaA/DszA monooxygenase family.</text>
</comment>
<feature type="binding site" evidence="6">
    <location>
        <position position="57"/>
    </location>
    <ligand>
        <name>FMN</name>
        <dbReference type="ChEBI" id="CHEBI:58210"/>
    </ligand>
</feature>
<dbReference type="InterPro" id="IPR036661">
    <property type="entry name" value="Luciferase-like_sf"/>
</dbReference>
<dbReference type="InterPro" id="IPR016215">
    <property type="entry name" value="NTA_MOA"/>
</dbReference>
<evidence type="ECO:0000256" key="3">
    <source>
        <dbReference type="ARBA" id="ARBA00023002"/>
    </source>
</evidence>
<feature type="binding site" evidence="6">
    <location>
        <position position="225"/>
    </location>
    <ligand>
        <name>FMN</name>
        <dbReference type="ChEBI" id="CHEBI:58210"/>
    </ligand>
</feature>
<dbReference type="PANTHER" id="PTHR30011:SF16">
    <property type="entry name" value="C2H2 FINGER DOMAIN TRANSCRIPTION FACTOR (EUROFUNG)-RELATED"/>
    <property type="match status" value="1"/>
</dbReference>
<dbReference type="PIRSF" id="PIRSF000337">
    <property type="entry name" value="NTA_MOA"/>
    <property type="match status" value="1"/>
</dbReference>
<evidence type="ECO:0000313" key="8">
    <source>
        <dbReference type="EMBL" id="QDG70020.1"/>
    </source>
</evidence>
<evidence type="ECO:0000256" key="5">
    <source>
        <dbReference type="ARBA" id="ARBA00033748"/>
    </source>
</evidence>
<dbReference type="InterPro" id="IPR051260">
    <property type="entry name" value="Diverse_substr_monoxygenases"/>
</dbReference>
<evidence type="ECO:0000259" key="7">
    <source>
        <dbReference type="Pfam" id="PF00296"/>
    </source>
</evidence>
<evidence type="ECO:0000313" key="9">
    <source>
        <dbReference type="Proteomes" id="UP000316665"/>
    </source>
</evidence>
<keyword evidence="4" id="KW-0503">Monooxygenase</keyword>
<dbReference type="NCBIfam" id="TIGR03860">
    <property type="entry name" value="FMN_nitrolo"/>
    <property type="match status" value="1"/>
</dbReference>
<reference evidence="8 9" key="1">
    <citation type="submission" date="2019-06" db="EMBL/GenBank/DDBJ databases">
        <title>Complete genome sequence of Janthinobacterium sp. SNU WT3 isolated from diseased rainbow trout.</title>
        <authorList>
            <person name="Oh W.T."/>
            <person name="Park S.C."/>
        </authorList>
    </citation>
    <scope>NUCLEOTIDE SEQUENCE [LARGE SCALE GENOMIC DNA]</scope>
    <source>
        <strain evidence="8 9">SNU WT3</strain>
    </source>
</reference>
<feature type="domain" description="Luciferase-like" evidence="7">
    <location>
        <begin position="22"/>
        <end position="385"/>
    </location>
</feature>
<proteinExistence type="inferred from homology"/>
<dbReference type="GO" id="GO:0016705">
    <property type="term" value="F:oxidoreductase activity, acting on paired donors, with incorporation or reduction of molecular oxygen"/>
    <property type="evidence" value="ECO:0007669"/>
    <property type="project" value="InterPro"/>
</dbReference>
<evidence type="ECO:0000256" key="2">
    <source>
        <dbReference type="ARBA" id="ARBA00022643"/>
    </source>
</evidence>
<dbReference type="Proteomes" id="UP000316665">
    <property type="component" value="Chromosome"/>
</dbReference>
<dbReference type="InterPro" id="IPR011251">
    <property type="entry name" value="Luciferase-like_dom"/>
</dbReference>
<feature type="binding site" evidence="6">
    <location>
        <position position="149"/>
    </location>
    <ligand>
        <name>FMN</name>
        <dbReference type="ChEBI" id="CHEBI:58210"/>
    </ligand>
</feature>
<evidence type="ECO:0000256" key="1">
    <source>
        <dbReference type="ARBA" id="ARBA00022630"/>
    </source>
</evidence>
<dbReference type="RefSeq" id="WP_141169461.1">
    <property type="nucleotide sequence ID" value="NZ_CP041185.1"/>
</dbReference>
<feature type="binding site" evidence="6">
    <location>
        <position position="99"/>
    </location>
    <ligand>
        <name>FMN</name>
        <dbReference type="ChEBI" id="CHEBI:58210"/>
    </ligand>
</feature>
<dbReference type="SUPFAM" id="SSF51679">
    <property type="entry name" value="Bacterial luciferase-like"/>
    <property type="match status" value="1"/>
</dbReference>
<dbReference type="PANTHER" id="PTHR30011">
    <property type="entry name" value="ALKANESULFONATE MONOOXYGENASE-RELATED"/>
    <property type="match status" value="1"/>
</dbReference>
<keyword evidence="1 6" id="KW-0285">Flavoprotein</keyword>
<sequence>MPARQLVLNVFLQRHGHHPAAWRHPSASASGRPDLAWWLRAAKLAEAARFDSFFIADFIGRAGDITPETGRAAIGLPFEPFTLLSAIAAVTSHIGLIATVNTNYEHPYHVARKFSSLDHLSGGRAGWNVVSSFAEHTADNFGIDAPRSHAQRYARADEFVALSKALWDSWDDDAFDRPDRAGGQFYAPAQGHALDFQGEYFASRGLLDLPRPVQGHPVLVQAGNSETGREFAARQAEMVYCSATSLPVAQAYYADVKGRMAKYGRAEDQLKVTPGLSVVVAESDQQAQDQFGELQSLVDFSNLEFGGFDLSGYPLDGPLPDLPYQAGENSKGRFLQQLELARRDNLTLRQLVLRFRVARGHLQAIGSVKTVADLMEQWFSERGADGFNVVPPLLPQGFEAFTRLVVPELQRRGLFRTEYAASTLRGHLGLARPANPHTAAGARAA</sequence>
<dbReference type="OrthoDB" id="4505903at2"/>
<protein>
    <submittedName>
        <fullName evidence="8">LLM class flavin-dependent oxidoreductase</fullName>
    </submittedName>
</protein>
<dbReference type="CDD" id="cd01095">
    <property type="entry name" value="Nitrilotriacetate_monoxgenase"/>
    <property type="match status" value="1"/>
</dbReference>
<dbReference type="GO" id="GO:0004497">
    <property type="term" value="F:monooxygenase activity"/>
    <property type="evidence" value="ECO:0007669"/>
    <property type="project" value="UniProtKB-KW"/>
</dbReference>
<accession>A0A4Y6RC92</accession>
<evidence type="ECO:0000256" key="4">
    <source>
        <dbReference type="ARBA" id="ARBA00023033"/>
    </source>
</evidence>
<keyword evidence="9" id="KW-1185">Reference proteome</keyword>
<keyword evidence="2 6" id="KW-0288">FMN</keyword>
<feature type="binding site" evidence="6">
    <location>
        <position position="153"/>
    </location>
    <ligand>
        <name>FMN</name>
        <dbReference type="ChEBI" id="CHEBI:58210"/>
    </ligand>
</feature>
<dbReference type="KEGG" id="jas:FJQ89_05970"/>
<keyword evidence="3" id="KW-0560">Oxidoreductase</keyword>
<organism evidence="8 9">
    <name type="scientific">Janthinobacterium tructae</name>
    <dbReference type="NCBI Taxonomy" id="2590869"/>
    <lineage>
        <taxon>Bacteria</taxon>
        <taxon>Pseudomonadati</taxon>
        <taxon>Pseudomonadota</taxon>
        <taxon>Betaproteobacteria</taxon>
        <taxon>Burkholderiales</taxon>
        <taxon>Oxalobacteraceae</taxon>
        <taxon>Janthinobacterium</taxon>
    </lineage>
</organism>
<dbReference type="EMBL" id="CP041185">
    <property type="protein sequence ID" value="QDG70020.1"/>
    <property type="molecule type" value="Genomic_DNA"/>
</dbReference>
<dbReference type="Gene3D" id="3.20.20.30">
    <property type="entry name" value="Luciferase-like domain"/>
    <property type="match status" value="1"/>
</dbReference>
<dbReference type="Pfam" id="PF00296">
    <property type="entry name" value="Bac_luciferase"/>
    <property type="match status" value="1"/>
</dbReference>
<gene>
    <name evidence="8" type="ORF">FJQ89_05970</name>
</gene>
<evidence type="ECO:0000256" key="6">
    <source>
        <dbReference type="PIRSR" id="PIRSR000337-1"/>
    </source>
</evidence>
<dbReference type="AlphaFoldDB" id="A0A4Y6RC92"/>